<sequence>MKACRKPVLERSLSVTKLPSDAELAKMFHLGVPDARLAEQYGVTVQAVNKRLVNMGLRKKPIAVRVNELVKSAWDVKTSRSGPSHHNAYILKNLKVYMRVQLGDKVSQTQQREADWLVGRLLRDNTVIDYDPATEDGWKYVPREPSDGRRIIRWPADKELPDAELQRAMELPRGESAE</sequence>
<name>A0A919B7U1_9ACTN</name>
<comment type="caution">
    <text evidence="1">The sequence shown here is derived from an EMBL/GenBank/DDBJ whole genome shotgun (WGS) entry which is preliminary data.</text>
</comment>
<evidence type="ECO:0000313" key="2">
    <source>
        <dbReference type="Proteomes" id="UP000638313"/>
    </source>
</evidence>
<gene>
    <name evidence="1" type="ORF">GCM10010218_48480</name>
</gene>
<reference evidence="1" key="1">
    <citation type="journal article" date="2014" name="Int. J. Syst. Evol. Microbiol.">
        <title>Complete genome sequence of Corynebacterium casei LMG S-19264T (=DSM 44701T), isolated from a smear-ripened cheese.</title>
        <authorList>
            <consortium name="US DOE Joint Genome Institute (JGI-PGF)"/>
            <person name="Walter F."/>
            <person name="Albersmeier A."/>
            <person name="Kalinowski J."/>
            <person name="Ruckert C."/>
        </authorList>
    </citation>
    <scope>NUCLEOTIDE SEQUENCE</scope>
    <source>
        <strain evidence="1">JCM 4059</strain>
    </source>
</reference>
<proteinExistence type="predicted"/>
<reference evidence="1" key="2">
    <citation type="submission" date="2020-09" db="EMBL/GenBank/DDBJ databases">
        <authorList>
            <person name="Sun Q."/>
            <person name="Ohkuma M."/>
        </authorList>
    </citation>
    <scope>NUCLEOTIDE SEQUENCE</scope>
    <source>
        <strain evidence="1">JCM 4059</strain>
    </source>
</reference>
<organism evidence="1 2">
    <name type="scientific">Streptomyces mashuensis</name>
    <dbReference type="NCBI Taxonomy" id="33904"/>
    <lineage>
        <taxon>Bacteria</taxon>
        <taxon>Bacillati</taxon>
        <taxon>Actinomycetota</taxon>
        <taxon>Actinomycetes</taxon>
        <taxon>Kitasatosporales</taxon>
        <taxon>Streptomycetaceae</taxon>
        <taxon>Streptomyces</taxon>
    </lineage>
</organism>
<accession>A0A919B7U1</accession>
<protein>
    <submittedName>
        <fullName evidence="1">Uncharacterized protein</fullName>
    </submittedName>
</protein>
<evidence type="ECO:0000313" key="1">
    <source>
        <dbReference type="EMBL" id="GHF61240.1"/>
    </source>
</evidence>
<dbReference type="AlphaFoldDB" id="A0A919B7U1"/>
<dbReference type="EMBL" id="BNBD01000011">
    <property type="protein sequence ID" value="GHF61240.1"/>
    <property type="molecule type" value="Genomic_DNA"/>
</dbReference>
<dbReference type="Proteomes" id="UP000638313">
    <property type="component" value="Unassembled WGS sequence"/>
</dbReference>
<keyword evidence="2" id="KW-1185">Reference proteome</keyword>